<dbReference type="RefSeq" id="WP_195132416.1">
    <property type="nucleotide sequence ID" value="NZ_JADLQX010000024.1"/>
</dbReference>
<proteinExistence type="predicted"/>
<gene>
    <name evidence="2" type="ORF">IU459_27125</name>
</gene>
<feature type="region of interest" description="Disordered" evidence="1">
    <location>
        <begin position="72"/>
        <end position="93"/>
    </location>
</feature>
<keyword evidence="3" id="KW-1185">Reference proteome</keyword>
<dbReference type="EMBL" id="JADLQX010000024">
    <property type="protein sequence ID" value="MBF6301189.1"/>
    <property type="molecule type" value="Genomic_DNA"/>
</dbReference>
<dbReference type="SUPFAM" id="SSF46785">
    <property type="entry name" value="Winged helix' DNA-binding domain"/>
    <property type="match status" value="1"/>
</dbReference>
<evidence type="ECO:0000313" key="2">
    <source>
        <dbReference type="EMBL" id="MBF6301189.1"/>
    </source>
</evidence>
<organism evidence="2 3">
    <name type="scientific">Nocardia amamiensis</name>
    <dbReference type="NCBI Taxonomy" id="404578"/>
    <lineage>
        <taxon>Bacteria</taxon>
        <taxon>Bacillati</taxon>
        <taxon>Actinomycetota</taxon>
        <taxon>Actinomycetes</taxon>
        <taxon>Mycobacteriales</taxon>
        <taxon>Nocardiaceae</taxon>
        <taxon>Nocardia</taxon>
    </lineage>
</organism>
<name>A0ABS0CX76_9NOCA</name>
<reference evidence="2 3" key="1">
    <citation type="submission" date="2020-10" db="EMBL/GenBank/DDBJ databases">
        <title>Identification of Nocardia species via Next-generation sequencing and recognition of intraspecies genetic diversity.</title>
        <authorList>
            <person name="Li P."/>
            <person name="Li P."/>
            <person name="Lu B."/>
        </authorList>
    </citation>
    <scope>NUCLEOTIDE SEQUENCE [LARGE SCALE GENOMIC DNA]</scope>
    <source>
        <strain evidence="2 3">BJ06-0157</strain>
    </source>
</reference>
<evidence type="ECO:0000256" key="1">
    <source>
        <dbReference type="SAM" id="MobiDB-lite"/>
    </source>
</evidence>
<comment type="caution">
    <text evidence="2">The sequence shown here is derived from an EMBL/GenBank/DDBJ whole genome shotgun (WGS) entry which is preliminary data.</text>
</comment>
<evidence type="ECO:0000313" key="3">
    <source>
        <dbReference type="Proteomes" id="UP000702209"/>
    </source>
</evidence>
<dbReference type="Proteomes" id="UP000702209">
    <property type="component" value="Unassembled WGS sequence"/>
</dbReference>
<accession>A0ABS0CX76</accession>
<dbReference type="InterPro" id="IPR036390">
    <property type="entry name" value="WH_DNA-bd_sf"/>
</dbReference>
<sequence length="93" mass="10038">MNDRVRLSVAAVRDARLSFRAKGVLALLIAAGGGEEFTIESIAAAGTEEPAAITTALQELLEYGYLARQHQPDGQLSETEWLITDTPDRPEPS</sequence>
<protein>
    <submittedName>
        <fullName evidence="2">Uncharacterized protein</fullName>
    </submittedName>
</protein>